<feature type="domain" description="Carboxylesterase type B" evidence="3">
    <location>
        <begin position="47"/>
        <end position="170"/>
    </location>
</feature>
<dbReference type="Pfam" id="PF00135">
    <property type="entry name" value="COesterase"/>
    <property type="match status" value="1"/>
</dbReference>
<feature type="compositionally biased region" description="Polar residues" evidence="1">
    <location>
        <begin position="131"/>
        <end position="154"/>
    </location>
</feature>
<dbReference type="InterPro" id="IPR029058">
    <property type="entry name" value="AB_hydrolase_fold"/>
</dbReference>
<gene>
    <name evidence="4" type="ORF">PXEA_LOCUS26912</name>
</gene>
<dbReference type="Gene3D" id="3.40.50.1820">
    <property type="entry name" value="alpha/beta hydrolase"/>
    <property type="match status" value="1"/>
</dbReference>
<reference evidence="4" key="1">
    <citation type="submission" date="2018-11" db="EMBL/GenBank/DDBJ databases">
        <authorList>
            <consortium name="Pathogen Informatics"/>
        </authorList>
    </citation>
    <scope>NUCLEOTIDE SEQUENCE</scope>
</reference>
<dbReference type="Proteomes" id="UP000784294">
    <property type="component" value="Unassembled WGS sequence"/>
</dbReference>
<accession>A0A3S5C3T8</accession>
<evidence type="ECO:0000256" key="1">
    <source>
        <dbReference type="SAM" id="MobiDB-lite"/>
    </source>
</evidence>
<comment type="caution">
    <text evidence="4">The sequence shown here is derived from an EMBL/GenBank/DDBJ whole genome shotgun (WGS) entry which is preliminary data.</text>
</comment>
<dbReference type="InterPro" id="IPR002018">
    <property type="entry name" value="CarbesteraseB"/>
</dbReference>
<keyword evidence="2" id="KW-0732">Signal</keyword>
<keyword evidence="5" id="KW-1185">Reference proteome</keyword>
<dbReference type="OrthoDB" id="6233427at2759"/>
<evidence type="ECO:0000256" key="2">
    <source>
        <dbReference type="SAM" id="SignalP"/>
    </source>
</evidence>
<protein>
    <recommendedName>
        <fullName evidence="3">Carboxylesterase type B domain-containing protein</fullName>
    </recommendedName>
</protein>
<dbReference type="SUPFAM" id="SSF53474">
    <property type="entry name" value="alpha/beta-Hydrolases"/>
    <property type="match status" value="1"/>
</dbReference>
<dbReference type="EMBL" id="CAAALY010245835">
    <property type="protein sequence ID" value="VEL33472.1"/>
    <property type="molecule type" value="Genomic_DNA"/>
</dbReference>
<name>A0A3S5C3T8_9PLAT</name>
<organism evidence="4 5">
    <name type="scientific">Protopolystoma xenopodis</name>
    <dbReference type="NCBI Taxonomy" id="117903"/>
    <lineage>
        <taxon>Eukaryota</taxon>
        <taxon>Metazoa</taxon>
        <taxon>Spiralia</taxon>
        <taxon>Lophotrochozoa</taxon>
        <taxon>Platyhelminthes</taxon>
        <taxon>Monogenea</taxon>
        <taxon>Polyopisthocotylea</taxon>
        <taxon>Polystomatidea</taxon>
        <taxon>Polystomatidae</taxon>
        <taxon>Protopolystoma</taxon>
    </lineage>
</organism>
<feature type="signal peptide" evidence="2">
    <location>
        <begin position="1"/>
        <end position="24"/>
    </location>
</feature>
<evidence type="ECO:0000313" key="5">
    <source>
        <dbReference type="Proteomes" id="UP000784294"/>
    </source>
</evidence>
<sequence>MDISCCHPVVALVVAISCLFSVSGKGNLFTGDRRLPDCSGASGLPSSQTVALEDGKVIQGVRRCFETPLLVPVHVYSGIRYASLGDTGLLGSGLRRVAQHRFRQAVAEFLYHDETGLLNKTLPGPVCPQPESRSSSTVDGLSGATGRQRSVSPQEENCLTLNIFVPERSKPLMNRDI</sequence>
<feature type="chain" id="PRO_5018560887" description="Carboxylesterase type B domain-containing protein" evidence="2">
    <location>
        <begin position="25"/>
        <end position="177"/>
    </location>
</feature>
<evidence type="ECO:0000313" key="4">
    <source>
        <dbReference type="EMBL" id="VEL33472.1"/>
    </source>
</evidence>
<proteinExistence type="predicted"/>
<dbReference type="AlphaFoldDB" id="A0A3S5C3T8"/>
<feature type="region of interest" description="Disordered" evidence="1">
    <location>
        <begin position="123"/>
        <end position="154"/>
    </location>
</feature>
<evidence type="ECO:0000259" key="3">
    <source>
        <dbReference type="Pfam" id="PF00135"/>
    </source>
</evidence>